<dbReference type="GO" id="GO:0006629">
    <property type="term" value="P:lipid metabolic process"/>
    <property type="evidence" value="ECO:0007669"/>
    <property type="project" value="InterPro"/>
</dbReference>
<dbReference type="RefSeq" id="WP_072063523.1">
    <property type="nucleotide sequence ID" value="NZ_CVRY01000003.1"/>
</dbReference>
<gene>
    <name evidence="2" type="primary">glpQ1</name>
    <name evidence="2" type="ORF">BN1804_01443</name>
</gene>
<dbReference type="PANTHER" id="PTHR46211">
    <property type="entry name" value="GLYCEROPHOSPHORYL DIESTER PHOSPHODIESTERASE"/>
    <property type="match status" value="1"/>
</dbReference>
<dbReference type="SUPFAM" id="SSF51695">
    <property type="entry name" value="PLC-like phosphodiesterases"/>
    <property type="match status" value="1"/>
</dbReference>
<dbReference type="Gene3D" id="3.20.20.190">
    <property type="entry name" value="Phosphatidylinositol (PI) phosphodiesterase"/>
    <property type="match status" value="1"/>
</dbReference>
<accession>A0A0G4Q6H4</accession>
<sequence>MIKLFIAISLFCYSVIIMASPKIIAHRGGTADAPENTEIAIKTALSNQADAIWITIQLSKDNIPVLYRPSDLKSLTNGQGSISDFTAQQLKQWDAGYKFGEAQQFPYRNKGVTIPTLDEILTQFPTTQFYLDLKSPDADPVIQGEALATVLSKHNALDRTRVYSTNTAFLEALPTNVERFESRDITRDILANITMSHVCLLPENLDITRWYGLELHRKVEVVEKYTLGEARSKSILSWDKDAMSCFRAGGNAHIVLFGINTEKDYTQATELGADAVMVDSPAKMKIFRKG</sequence>
<dbReference type="GO" id="GO:0008081">
    <property type="term" value="F:phosphoric diester hydrolase activity"/>
    <property type="evidence" value="ECO:0007669"/>
    <property type="project" value="InterPro"/>
</dbReference>
<proteinExistence type="predicted"/>
<evidence type="ECO:0000259" key="1">
    <source>
        <dbReference type="PROSITE" id="PS51704"/>
    </source>
</evidence>
<dbReference type="InterPro" id="IPR017946">
    <property type="entry name" value="PLC-like_Pdiesterase_TIM-brl"/>
</dbReference>
<dbReference type="Pfam" id="PF03009">
    <property type="entry name" value="GDPD"/>
    <property type="match status" value="1"/>
</dbReference>
<evidence type="ECO:0000313" key="2">
    <source>
        <dbReference type="EMBL" id="CRL61420.1"/>
    </source>
</evidence>
<dbReference type="EMBL" id="CVRY01000003">
    <property type="protein sequence ID" value="CRL61420.1"/>
    <property type="molecule type" value="Genomic_DNA"/>
</dbReference>
<dbReference type="PANTHER" id="PTHR46211:SF10">
    <property type="entry name" value="EXPORTED PROTEIN"/>
    <property type="match status" value="1"/>
</dbReference>
<reference evidence="3" key="1">
    <citation type="submission" date="2015-06" db="EMBL/GenBank/DDBJ databases">
        <authorList>
            <person name="Urmite Genomes"/>
        </authorList>
    </citation>
    <scope>NUCLEOTIDE SEQUENCE [LARGE SCALE GENOMIC DNA]</scope>
    <source>
        <strain evidence="3">CSUR P1867</strain>
    </source>
</reference>
<name>A0A0G4Q6H4_9GAMM</name>
<dbReference type="PROSITE" id="PS51704">
    <property type="entry name" value="GP_PDE"/>
    <property type="match status" value="1"/>
</dbReference>
<feature type="domain" description="GP-PDE" evidence="1">
    <location>
        <begin position="21"/>
        <end position="288"/>
    </location>
</feature>
<dbReference type="AlphaFoldDB" id="A0A0G4Q6H4"/>
<organism evidence="2 3">
    <name type="scientific">Proteus penneri</name>
    <dbReference type="NCBI Taxonomy" id="102862"/>
    <lineage>
        <taxon>Bacteria</taxon>
        <taxon>Pseudomonadati</taxon>
        <taxon>Pseudomonadota</taxon>
        <taxon>Gammaproteobacteria</taxon>
        <taxon>Enterobacterales</taxon>
        <taxon>Morganellaceae</taxon>
        <taxon>Proteus</taxon>
    </lineage>
</organism>
<evidence type="ECO:0000313" key="3">
    <source>
        <dbReference type="Proteomes" id="UP000183920"/>
    </source>
</evidence>
<protein>
    <submittedName>
        <fullName evidence="2">Putative glycerophosphoryl diester phosphodiesterase 1</fullName>
    </submittedName>
</protein>
<dbReference type="Proteomes" id="UP000183920">
    <property type="component" value="Unassembled WGS sequence"/>
</dbReference>
<dbReference type="InterPro" id="IPR030395">
    <property type="entry name" value="GP_PDE_dom"/>
</dbReference>